<dbReference type="InterPro" id="IPR045550">
    <property type="entry name" value="AARE_N"/>
</dbReference>
<evidence type="ECO:0000256" key="9">
    <source>
        <dbReference type="SAM" id="MobiDB-lite"/>
    </source>
</evidence>
<dbReference type="Pfam" id="PF19283">
    <property type="entry name" value="APEH_N"/>
    <property type="match status" value="1"/>
</dbReference>
<evidence type="ECO:0000256" key="4">
    <source>
        <dbReference type="ARBA" id="ARBA00011881"/>
    </source>
</evidence>
<evidence type="ECO:0000256" key="8">
    <source>
        <dbReference type="ARBA" id="ARBA00022801"/>
    </source>
</evidence>
<feature type="compositionally biased region" description="Low complexity" evidence="9">
    <location>
        <begin position="165"/>
        <end position="184"/>
    </location>
</feature>
<evidence type="ECO:0000256" key="1">
    <source>
        <dbReference type="ARBA" id="ARBA00000721"/>
    </source>
</evidence>
<dbReference type="GO" id="GO:0005737">
    <property type="term" value="C:cytoplasm"/>
    <property type="evidence" value="ECO:0007669"/>
    <property type="project" value="UniProtKB-SubCell"/>
</dbReference>
<comment type="similarity">
    <text evidence="3">Belongs to the peptidase S9C family.</text>
</comment>
<dbReference type="OrthoDB" id="416344at2759"/>
<feature type="region of interest" description="Disordered" evidence="9">
    <location>
        <begin position="164"/>
        <end position="186"/>
    </location>
</feature>
<gene>
    <name evidence="13" type="primary">zgc:136971</name>
</gene>
<dbReference type="SUPFAM" id="SSF53474">
    <property type="entry name" value="alpha/beta-Hydrolases"/>
    <property type="match status" value="1"/>
</dbReference>
<feature type="domain" description="Acylamino-acid-releasing enzyme N-terminal" evidence="11">
    <location>
        <begin position="95"/>
        <end position="439"/>
    </location>
</feature>
<evidence type="ECO:0000256" key="3">
    <source>
        <dbReference type="ARBA" id="ARBA00010040"/>
    </source>
</evidence>
<evidence type="ECO:0000256" key="2">
    <source>
        <dbReference type="ARBA" id="ARBA00004496"/>
    </source>
</evidence>
<comment type="catalytic activity">
    <reaction evidence="1">
        <text>Cleavage of an N-acetyl or N-formyl amino acid from the N-terminus of a polypeptide.</text>
        <dbReference type="EC" id="3.4.19.1"/>
    </reaction>
</comment>
<dbReference type="PANTHER" id="PTHR42776:SF1">
    <property type="entry name" value="ACYLAMINO-ACID-RELEASING ENZYME"/>
    <property type="match status" value="1"/>
</dbReference>
<dbReference type="Pfam" id="PF00326">
    <property type="entry name" value="Peptidase_S9"/>
    <property type="match status" value="1"/>
</dbReference>
<organism evidence="12 13">
    <name type="scientific">Clupea harengus</name>
    <name type="common">Atlantic herring</name>
    <dbReference type="NCBI Taxonomy" id="7950"/>
    <lineage>
        <taxon>Eukaryota</taxon>
        <taxon>Metazoa</taxon>
        <taxon>Chordata</taxon>
        <taxon>Craniata</taxon>
        <taxon>Vertebrata</taxon>
        <taxon>Euteleostomi</taxon>
        <taxon>Actinopterygii</taxon>
        <taxon>Neopterygii</taxon>
        <taxon>Teleostei</taxon>
        <taxon>Clupei</taxon>
        <taxon>Clupeiformes</taxon>
        <taxon>Clupeoidei</taxon>
        <taxon>Clupeidae</taxon>
        <taxon>Clupea</taxon>
    </lineage>
</organism>
<comment type="subcellular location">
    <subcellularLocation>
        <location evidence="2">Cytoplasm</location>
    </subcellularLocation>
</comment>
<sequence>MHNYTELGREAIAAVFRNIGAFPTPLSAAVTHDTATADGTRYISISTVWSQVDHTKAARLCFSQSWTLLCDHKGVLQCLPPSPCTHSNRELLSSYSTSGSYRAIVSQGSGHQYLEVWSSGGLKTSLDLTALNVHGSVYEDATFACLAWAACEGRLLYVAEKLPGKSEPSGPSSSSSARADGAPGEEFNDKSVYVEDWGEGLTGRSSSVLCVADLGKGDVTVLKGVPPHVSPAQALWTPKDEGVVFVGWWEEPFRLGLKFCSNRRSGLFHLDLQGNCELLSADSVSVSCPRLSPDGRWLVYLQGRVFGPHSQCLSLQQCDWQTKRTSVLLDVVKRPKTGEFAGIYEALPSHCWSSDSQRIIFSSARGNYKDLFVLDRRTKRVTLVSDNSEFGFWKLLLVHKDLLVVSCSAPSRPPRLRVGFLPPVGGEVGMSWVTLNDPSLTFDLEWKALELNPSPQEENLQFSGLCIGALLVRQVAHGSGRQPLVVFIHGGPHSHFCAEWIPSVAALARLGYAVLMVNYRGSTGFGQDGILSLIGNIGSQDVKDVQRAVLHALQDDITLDPQRVMVMGGSHGGFLACHLVGQYPDFYKACAARNPVINAATLVGTSDIVDWRYCSVGLEYSFDQLPTPEALSLMLQISPITHAAQIRAPVLLMLGAKDRRVSPHQGLELYRALKSRGSPIRLLWYVEDGHSLGRVETQADCFINIVLWFQQPLQQR</sequence>
<keyword evidence="8" id="KW-0378">Hydrolase</keyword>
<evidence type="ECO:0000256" key="5">
    <source>
        <dbReference type="ARBA" id="ARBA00012917"/>
    </source>
</evidence>
<accession>A0A6P8FDW8</accession>
<dbReference type="GeneID" id="105906763"/>
<dbReference type="KEGG" id="char:105906763"/>
<reference evidence="13" key="1">
    <citation type="submission" date="2025-08" db="UniProtKB">
        <authorList>
            <consortium name="RefSeq"/>
        </authorList>
    </citation>
    <scope>IDENTIFICATION</scope>
</reference>
<dbReference type="Proteomes" id="UP000515152">
    <property type="component" value="Chromosome 4"/>
</dbReference>
<proteinExistence type="inferred from homology"/>
<keyword evidence="7" id="KW-0963">Cytoplasm</keyword>
<evidence type="ECO:0000256" key="6">
    <source>
        <dbReference type="ARBA" id="ARBA00018421"/>
    </source>
</evidence>
<dbReference type="GO" id="GO:0006508">
    <property type="term" value="P:proteolysis"/>
    <property type="evidence" value="ECO:0007669"/>
    <property type="project" value="InterPro"/>
</dbReference>
<dbReference type="InterPro" id="IPR011042">
    <property type="entry name" value="6-blade_b-propeller_TolB-like"/>
</dbReference>
<dbReference type="Gene3D" id="2.120.10.30">
    <property type="entry name" value="TolB, C-terminal domain"/>
    <property type="match status" value="1"/>
</dbReference>
<dbReference type="SUPFAM" id="SSF82171">
    <property type="entry name" value="DPP6 N-terminal domain-like"/>
    <property type="match status" value="1"/>
</dbReference>
<name>A0A6P8FDW8_CLUHA</name>
<dbReference type="GO" id="GO:0004252">
    <property type="term" value="F:serine-type endopeptidase activity"/>
    <property type="evidence" value="ECO:0007669"/>
    <property type="project" value="TreeGrafter"/>
</dbReference>
<evidence type="ECO:0000259" key="10">
    <source>
        <dbReference type="Pfam" id="PF00326"/>
    </source>
</evidence>
<comment type="subunit">
    <text evidence="4">Homotetramer.</text>
</comment>
<dbReference type="FunFam" id="3.40.50.1820:FF:000043">
    <property type="entry name" value="acylamino-acid-releasing enzyme"/>
    <property type="match status" value="1"/>
</dbReference>
<dbReference type="InterPro" id="IPR029058">
    <property type="entry name" value="AB_hydrolase_fold"/>
</dbReference>
<dbReference type="EC" id="3.4.19.1" evidence="5"/>
<dbReference type="AlphaFoldDB" id="A0A6P8FDW8"/>
<dbReference type="InterPro" id="IPR001375">
    <property type="entry name" value="Peptidase_S9_cat"/>
</dbReference>
<feature type="domain" description="Peptidase S9 prolyl oligopeptidase catalytic" evidence="10">
    <location>
        <begin position="505"/>
        <end position="714"/>
    </location>
</feature>
<dbReference type="Gene3D" id="3.40.50.1820">
    <property type="entry name" value="alpha/beta hydrolase"/>
    <property type="match status" value="1"/>
</dbReference>
<evidence type="ECO:0000313" key="13">
    <source>
        <dbReference type="RefSeq" id="XP_031421886.1"/>
    </source>
</evidence>
<dbReference type="GO" id="GO:0008242">
    <property type="term" value="F:omega peptidase activity"/>
    <property type="evidence" value="ECO:0007669"/>
    <property type="project" value="UniProtKB-EC"/>
</dbReference>
<dbReference type="PANTHER" id="PTHR42776">
    <property type="entry name" value="SERINE PEPTIDASE S9 FAMILY MEMBER"/>
    <property type="match status" value="1"/>
</dbReference>
<keyword evidence="12" id="KW-1185">Reference proteome</keyword>
<evidence type="ECO:0000256" key="7">
    <source>
        <dbReference type="ARBA" id="ARBA00022490"/>
    </source>
</evidence>
<protein>
    <recommendedName>
        <fullName evidence="6">Acylamino-acid-releasing enzyme</fullName>
        <ecNumber evidence="5">3.4.19.1</ecNumber>
    </recommendedName>
</protein>
<evidence type="ECO:0000259" key="11">
    <source>
        <dbReference type="Pfam" id="PF19283"/>
    </source>
</evidence>
<dbReference type="RefSeq" id="XP_031421886.1">
    <property type="nucleotide sequence ID" value="XM_031566026.1"/>
</dbReference>
<evidence type="ECO:0000313" key="12">
    <source>
        <dbReference type="Proteomes" id="UP000515152"/>
    </source>
</evidence>